<sequence>MIRKFESRVPRLQTRVEDRRPGTPFVDWKVFTRALRPVPRLFDFCNERIRTQTGQLRYVSYTRERNFTVIRTSGEIHRRTPDLAFGGGARNGFAAALRRPRLRTSRGKLGV</sequence>
<dbReference type="EMBL" id="BGZK01000998">
    <property type="protein sequence ID" value="GBP67990.1"/>
    <property type="molecule type" value="Genomic_DNA"/>
</dbReference>
<keyword evidence="2" id="KW-1185">Reference proteome</keyword>
<name>A0A4C1XXS7_EUMVA</name>
<accession>A0A4C1XXS7</accession>
<reference evidence="1 2" key="1">
    <citation type="journal article" date="2019" name="Commun. Biol.">
        <title>The bagworm genome reveals a unique fibroin gene that provides high tensile strength.</title>
        <authorList>
            <person name="Kono N."/>
            <person name="Nakamura H."/>
            <person name="Ohtoshi R."/>
            <person name="Tomita M."/>
            <person name="Numata K."/>
            <person name="Arakawa K."/>
        </authorList>
    </citation>
    <scope>NUCLEOTIDE SEQUENCE [LARGE SCALE GENOMIC DNA]</scope>
</reference>
<evidence type="ECO:0000313" key="2">
    <source>
        <dbReference type="Proteomes" id="UP000299102"/>
    </source>
</evidence>
<dbReference type="AlphaFoldDB" id="A0A4C1XXS7"/>
<evidence type="ECO:0000313" key="1">
    <source>
        <dbReference type="EMBL" id="GBP67990.1"/>
    </source>
</evidence>
<protein>
    <submittedName>
        <fullName evidence="1">Uncharacterized protein</fullName>
    </submittedName>
</protein>
<dbReference type="Proteomes" id="UP000299102">
    <property type="component" value="Unassembled WGS sequence"/>
</dbReference>
<comment type="caution">
    <text evidence="1">The sequence shown here is derived from an EMBL/GenBank/DDBJ whole genome shotgun (WGS) entry which is preliminary data.</text>
</comment>
<gene>
    <name evidence="1" type="ORF">EVAR_57964_1</name>
</gene>
<organism evidence="1 2">
    <name type="scientific">Eumeta variegata</name>
    <name type="common">Bagworm moth</name>
    <name type="synonym">Eumeta japonica</name>
    <dbReference type="NCBI Taxonomy" id="151549"/>
    <lineage>
        <taxon>Eukaryota</taxon>
        <taxon>Metazoa</taxon>
        <taxon>Ecdysozoa</taxon>
        <taxon>Arthropoda</taxon>
        <taxon>Hexapoda</taxon>
        <taxon>Insecta</taxon>
        <taxon>Pterygota</taxon>
        <taxon>Neoptera</taxon>
        <taxon>Endopterygota</taxon>
        <taxon>Lepidoptera</taxon>
        <taxon>Glossata</taxon>
        <taxon>Ditrysia</taxon>
        <taxon>Tineoidea</taxon>
        <taxon>Psychidae</taxon>
        <taxon>Oiketicinae</taxon>
        <taxon>Eumeta</taxon>
    </lineage>
</organism>
<proteinExistence type="predicted"/>